<reference evidence="3 4" key="1">
    <citation type="submission" date="2018-05" db="EMBL/GenBank/DDBJ databases">
        <title>Genomic Encyclopedia of Archaeal and Bacterial Type Strains, Phase II (KMG-II): from individual species to whole genera.</title>
        <authorList>
            <person name="Goeker M."/>
        </authorList>
    </citation>
    <scope>NUCLEOTIDE SEQUENCE [LARGE SCALE GENOMIC DNA]</scope>
    <source>
        <strain evidence="3 4">DSM 22214</strain>
    </source>
</reference>
<evidence type="ECO:0000313" key="3">
    <source>
        <dbReference type="EMBL" id="PWK26172.1"/>
    </source>
</evidence>
<dbReference type="AlphaFoldDB" id="A0A316E9E7"/>
<dbReference type="Gene3D" id="3.10.580.10">
    <property type="entry name" value="CBS-domain"/>
    <property type="match status" value="1"/>
</dbReference>
<dbReference type="OrthoDB" id="9813880at2"/>
<dbReference type="Proteomes" id="UP000245489">
    <property type="component" value="Unassembled WGS sequence"/>
</dbReference>
<dbReference type="InterPro" id="IPR046342">
    <property type="entry name" value="CBS_dom_sf"/>
</dbReference>
<dbReference type="PANTHER" id="PTHR22572">
    <property type="entry name" value="SUGAR-1-PHOSPHATE GUANYL TRANSFERASE"/>
    <property type="match status" value="1"/>
</dbReference>
<dbReference type="InterPro" id="IPR005835">
    <property type="entry name" value="NTP_transferase_dom"/>
</dbReference>
<feature type="domain" description="CBS" evidence="2">
    <location>
        <begin position="8"/>
        <end position="55"/>
    </location>
</feature>
<sequence length="351" mass="39917">MNFQKHLISHKATAREALRKLDSEAKGIIAPVLFVHDSDEKIVGSLTDGDIRRGLINKLGIDDLVEDFMFSNFRYFTNNKFPKTEIQAFKARNIRFIPVLDDTNKLIQVLDLQNNRANIPASAVIMAGGRGERLMPLTDGTPKPMLKVGGKPIIEYNIEHLVRHGITDITISIRYLGDQLIEYFGDGSAHQANIKYITEDKPLGTIGALKDIKSFEQETILVMNSDLLTNVDFEQLHEAFLNESADMAVATIPYDVNIPYAVMELEHGNIVKSFKEKPKYTYYSNAGIYLFKQELIKLIPENQKYDATDLMNEVVASGRKLIAEPILSYWLDIGRMEDFYKAQEDIKHLRF</sequence>
<dbReference type="Pfam" id="PF00571">
    <property type="entry name" value="CBS"/>
    <property type="match status" value="1"/>
</dbReference>
<dbReference type="SUPFAM" id="SSF54631">
    <property type="entry name" value="CBS-domain pair"/>
    <property type="match status" value="1"/>
</dbReference>
<keyword evidence="4" id="KW-1185">Reference proteome</keyword>
<dbReference type="InterPro" id="IPR000644">
    <property type="entry name" value="CBS_dom"/>
</dbReference>
<comment type="caution">
    <text evidence="3">The sequence shown here is derived from an EMBL/GenBank/DDBJ whole genome shotgun (WGS) entry which is preliminary data.</text>
</comment>
<organism evidence="3 4">
    <name type="scientific">Arcicella aurantiaca</name>
    <dbReference type="NCBI Taxonomy" id="591202"/>
    <lineage>
        <taxon>Bacteria</taxon>
        <taxon>Pseudomonadati</taxon>
        <taxon>Bacteroidota</taxon>
        <taxon>Cytophagia</taxon>
        <taxon>Cytophagales</taxon>
        <taxon>Flectobacillaceae</taxon>
        <taxon>Arcicella</taxon>
    </lineage>
</organism>
<dbReference type="InterPro" id="IPR050486">
    <property type="entry name" value="Mannose-1P_guanyltransferase"/>
</dbReference>
<dbReference type="InterPro" id="IPR029044">
    <property type="entry name" value="Nucleotide-diphossugar_trans"/>
</dbReference>
<proteinExistence type="predicted"/>
<dbReference type="RefSeq" id="WP_109743377.1">
    <property type="nucleotide sequence ID" value="NZ_QGGO01000013.1"/>
</dbReference>
<protein>
    <submittedName>
        <fullName evidence="3">CBS domain protein</fullName>
    </submittedName>
</protein>
<dbReference type="Pfam" id="PF00483">
    <property type="entry name" value="NTP_transferase"/>
    <property type="match status" value="1"/>
</dbReference>
<accession>A0A316E9E7</accession>
<feature type="domain" description="Nucleotidyl transferase" evidence="1">
    <location>
        <begin position="123"/>
        <end position="347"/>
    </location>
</feature>
<evidence type="ECO:0000259" key="2">
    <source>
        <dbReference type="Pfam" id="PF00571"/>
    </source>
</evidence>
<dbReference type="Gene3D" id="3.90.550.10">
    <property type="entry name" value="Spore Coat Polysaccharide Biosynthesis Protein SpsA, Chain A"/>
    <property type="match status" value="1"/>
</dbReference>
<gene>
    <name evidence="3" type="ORF">LV89_02653</name>
</gene>
<evidence type="ECO:0000313" key="4">
    <source>
        <dbReference type="Proteomes" id="UP000245489"/>
    </source>
</evidence>
<dbReference type="SUPFAM" id="SSF53448">
    <property type="entry name" value="Nucleotide-diphospho-sugar transferases"/>
    <property type="match status" value="1"/>
</dbReference>
<evidence type="ECO:0000259" key="1">
    <source>
        <dbReference type="Pfam" id="PF00483"/>
    </source>
</evidence>
<dbReference type="EMBL" id="QGGO01000013">
    <property type="protein sequence ID" value="PWK26172.1"/>
    <property type="molecule type" value="Genomic_DNA"/>
</dbReference>
<dbReference type="CDD" id="cd06426">
    <property type="entry name" value="NTP_transferase_like_2"/>
    <property type="match status" value="1"/>
</dbReference>
<name>A0A316E9E7_9BACT</name>